<evidence type="ECO:0000256" key="7">
    <source>
        <dbReference type="PIRSR" id="PIRSR601273-2"/>
    </source>
</evidence>
<dbReference type="AlphaFoldDB" id="A0ABD2PL98"/>
<protein>
    <submittedName>
        <fullName evidence="9">Tryptophan 5-hydroxylase 2</fullName>
    </submittedName>
</protein>
<evidence type="ECO:0000256" key="6">
    <source>
        <dbReference type="ARBA" id="ARBA00023033"/>
    </source>
</evidence>
<keyword evidence="6" id="KW-0503">Monooxygenase</keyword>
<evidence type="ECO:0000313" key="10">
    <source>
        <dbReference type="Proteomes" id="UP001626550"/>
    </source>
</evidence>
<keyword evidence="5 7" id="KW-0408">Iron</keyword>
<dbReference type="InterPro" id="IPR019774">
    <property type="entry name" value="Aromatic-AA_hydroxylase_C"/>
</dbReference>
<feature type="binding site" evidence="7">
    <location>
        <position position="4"/>
    </location>
    <ligand>
        <name>Fe cation</name>
        <dbReference type="ChEBI" id="CHEBI:24875"/>
    </ligand>
</feature>
<keyword evidence="4" id="KW-0560">Oxidoreductase</keyword>
<reference evidence="9 10" key="1">
    <citation type="submission" date="2024-11" db="EMBL/GenBank/DDBJ databases">
        <title>Adaptive evolution of stress response genes in parasites aligns with host niche diversity.</title>
        <authorList>
            <person name="Hahn C."/>
            <person name="Resl P."/>
        </authorList>
    </citation>
    <scope>NUCLEOTIDE SEQUENCE [LARGE SCALE GENOMIC DNA]</scope>
    <source>
        <strain evidence="9">EGGRZ-B1_66</strain>
        <tissue evidence="9">Body</tissue>
    </source>
</reference>
<evidence type="ECO:0000256" key="4">
    <source>
        <dbReference type="ARBA" id="ARBA00023002"/>
    </source>
</evidence>
<dbReference type="InterPro" id="IPR036329">
    <property type="entry name" value="Aro-AA_hydroxylase_C_sf"/>
</dbReference>
<dbReference type="GO" id="GO:0046872">
    <property type="term" value="F:metal ion binding"/>
    <property type="evidence" value="ECO:0007669"/>
    <property type="project" value="UniProtKB-KW"/>
</dbReference>
<gene>
    <name evidence="9" type="primary">TPH2_1</name>
    <name evidence="9" type="ORF">Ciccas_013166</name>
</gene>
<feature type="binding site" evidence="7">
    <location>
        <position position="49"/>
    </location>
    <ligand>
        <name>Fe cation</name>
        <dbReference type="ChEBI" id="CHEBI:24875"/>
    </ligand>
</feature>
<dbReference type="SUPFAM" id="SSF56534">
    <property type="entry name" value="Aromatic aminoacid monoxygenases, catalytic and oligomerization domains"/>
    <property type="match status" value="1"/>
</dbReference>
<evidence type="ECO:0000256" key="1">
    <source>
        <dbReference type="ARBA" id="ARBA00001954"/>
    </source>
</evidence>
<dbReference type="PANTHER" id="PTHR11473">
    <property type="entry name" value="AROMATIC AMINO ACID HYDROXYLASE"/>
    <property type="match status" value="1"/>
</dbReference>
<keyword evidence="3 7" id="KW-0479">Metal-binding</keyword>
<comment type="cofactor">
    <cofactor evidence="1 7">
        <name>Fe(2+)</name>
        <dbReference type="ChEBI" id="CHEBI:29033"/>
    </cofactor>
</comment>
<accession>A0ABD2PL98</accession>
<sequence length="187" mass="21047">DCCHELLGHMPMLADQAFSDFSQEIGLASLGASDEQVKRLATCYFFSVEFGICHQQGERRAFGAGLLSSIGELKHALSGKAKIMPFDPDRVVKQECLVTTFQEGYFETPSFEYAKEQMRQFAKNIERPFEVNYDPHTQSIEVLDSPSKFCCAVEDLKSSIFVLENGIKKLGNPEYYKFTKKFAIGDA</sequence>
<name>A0ABD2PL98_9PLAT</name>
<dbReference type="EMBL" id="JBJKFK010005474">
    <property type="protein sequence ID" value="KAL3308303.1"/>
    <property type="molecule type" value="Genomic_DNA"/>
</dbReference>
<dbReference type="InterPro" id="IPR036951">
    <property type="entry name" value="ArAA_hydroxylase_sf"/>
</dbReference>
<dbReference type="Pfam" id="PF00351">
    <property type="entry name" value="Biopterin_H"/>
    <property type="match status" value="1"/>
</dbReference>
<dbReference type="PRINTS" id="PR00372">
    <property type="entry name" value="FYWHYDRXLASE"/>
</dbReference>
<evidence type="ECO:0000256" key="3">
    <source>
        <dbReference type="ARBA" id="ARBA00022723"/>
    </source>
</evidence>
<evidence type="ECO:0000313" key="9">
    <source>
        <dbReference type="EMBL" id="KAL3308303.1"/>
    </source>
</evidence>
<feature type="binding site" evidence="7">
    <location>
        <position position="9"/>
    </location>
    <ligand>
        <name>Fe cation</name>
        <dbReference type="ChEBI" id="CHEBI:24875"/>
    </ligand>
</feature>
<evidence type="ECO:0000256" key="2">
    <source>
        <dbReference type="ARBA" id="ARBA00009712"/>
    </source>
</evidence>
<dbReference type="Proteomes" id="UP001626550">
    <property type="component" value="Unassembled WGS sequence"/>
</dbReference>
<feature type="domain" description="Biopterin-dependent aromatic amino acid hydroxylase family profile" evidence="8">
    <location>
        <begin position="1"/>
        <end position="171"/>
    </location>
</feature>
<dbReference type="PROSITE" id="PS51410">
    <property type="entry name" value="BH4_AAA_HYDROXYL_2"/>
    <property type="match status" value="1"/>
</dbReference>
<dbReference type="InterPro" id="IPR001273">
    <property type="entry name" value="ArAA_hydroxylase"/>
</dbReference>
<organism evidence="9 10">
    <name type="scientific">Cichlidogyrus casuarinus</name>
    <dbReference type="NCBI Taxonomy" id="1844966"/>
    <lineage>
        <taxon>Eukaryota</taxon>
        <taxon>Metazoa</taxon>
        <taxon>Spiralia</taxon>
        <taxon>Lophotrochozoa</taxon>
        <taxon>Platyhelminthes</taxon>
        <taxon>Monogenea</taxon>
        <taxon>Monopisthocotylea</taxon>
        <taxon>Dactylogyridea</taxon>
        <taxon>Ancyrocephalidae</taxon>
        <taxon>Cichlidogyrus</taxon>
    </lineage>
</organism>
<evidence type="ECO:0000259" key="8">
    <source>
        <dbReference type="PROSITE" id="PS51410"/>
    </source>
</evidence>
<dbReference type="Gene3D" id="1.10.800.10">
    <property type="entry name" value="Aromatic amino acid hydroxylase"/>
    <property type="match status" value="1"/>
</dbReference>
<dbReference type="GO" id="GO:0004497">
    <property type="term" value="F:monooxygenase activity"/>
    <property type="evidence" value="ECO:0007669"/>
    <property type="project" value="UniProtKB-KW"/>
</dbReference>
<proteinExistence type="inferred from homology"/>
<evidence type="ECO:0000256" key="5">
    <source>
        <dbReference type="ARBA" id="ARBA00023004"/>
    </source>
</evidence>
<feature type="non-terminal residue" evidence="9">
    <location>
        <position position="1"/>
    </location>
</feature>
<comment type="similarity">
    <text evidence="2">Belongs to the biopterin-dependent aromatic amino acid hydroxylase family.</text>
</comment>
<dbReference type="PANTHER" id="PTHR11473:SF16">
    <property type="entry name" value="TRYPTOPHAN 5-HYDROXYLASE 2"/>
    <property type="match status" value="1"/>
</dbReference>
<comment type="caution">
    <text evidence="9">The sequence shown here is derived from an EMBL/GenBank/DDBJ whole genome shotgun (WGS) entry which is preliminary data.</text>
</comment>
<keyword evidence="10" id="KW-1185">Reference proteome</keyword>